<evidence type="ECO:0000313" key="4">
    <source>
        <dbReference type="Proteomes" id="UP000010744"/>
    </source>
</evidence>
<gene>
    <name evidence="3" type="ORF">GORBP_083_00290</name>
</gene>
<evidence type="ECO:0000313" key="3">
    <source>
        <dbReference type="EMBL" id="GAB86879.1"/>
    </source>
</evidence>
<sequence length="325" mass="36593">MSNNRRDKQDRRKQRKSRERGPLVPMTDDKYISIEDGPMSFVFKMTSTRKTDGGNTLSVKSIPLEDTIRPVALKFDPPLASDGTDPTCFDYQWQQLTYLFDLDDPSTFVNVLDALSDDDKKLLVRYVETCRNLAGYSIINSKATFSMSSKERAKGWTVRADLPSHQEFSGFSATFRQLHNDGEPASFVKAWNIINRALNDVGLGETELDDARAVLKAWKKARASLMRKAPATLICEKLNPNLKDEHPRTLKGVVPEELIRSFNYGDTLHWGDNREQLAQLTDDPFNTNFHKFCCASTMTSLSHLYFGFAVLVAAALGVPDLGQKA</sequence>
<dbReference type="Proteomes" id="UP000010744">
    <property type="component" value="Unassembled WGS sequence"/>
</dbReference>
<keyword evidence="2" id="KW-0472">Membrane</keyword>
<keyword evidence="2" id="KW-0812">Transmembrane</keyword>
<protein>
    <submittedName>
        <fullName evidence="3">Uncharacterized protein</fullName>
    </submittedName>
</protein>
<evidence type="ECO:0000256" key="1">
    <source>
        <dbReference type="SAM" id="MobiDB-lite"/>
    </source>
</evidence>
<accession>A0ABQ0HXB2</accession>
<feature type="compositionally biased region" description="Basic and acidic residues" evidence="1">
    <location>
        <begin position="1"/>
        <end position="10"/>
    </location>
</feature>
<proteinExistence type="predicted"/>
<organism evidence="3 4">
    <name type="scientific">Gordonia rubripertincta NBRC 101908</name>
    <dbReference type="NCBI Taxonomy" id="1077975"/>
    <lineage>
        <taxon>Bacteria</taxon>
        <taxon>Bacillati</taxon>
        <taxon>Actinomycetota</taxon>
        <taxon>Actinomycetes</taxon>
        <taxon>Mycobacteriales</taxon>
        <taxon>Gordoniaceae</taxon>
        <taxon>Gordonia</taxon>
    </lineage>
</organism>
<reference evidence="3 4" key="1">
    <citation type="submission" date="2012-08" db="EMBL/GenBank/DDBJ databases">
        <title>Whole genome shotgun sequence of Gordonia rubripertincta NBRC 101908.</title>
        <authorList>
            <person name="Takarada H."/>
            <person name="Hosoyama A."/>
            <person name="Tsuchikane K."/>
            <person name="Katsumata H."/>
            <person name="Baba S."/>
            <person name="Ohji S."/>
            <person name="Yamazaki S."/>
            <person name="Fujita N."/>
        </authorList>
    </citation>
    <scope>NUCLEOTIDE SEQUENCE [LARGE SCALE GENOMIC DNA]</scope>
    <source>
        <strain evidence="3 4">NBRC 101908</strain>
    </source>
</reference>
<comment type="caution">
    <text evidence="3">The sequence shown here is derived from an EMBL/GenBank/DDBJ whole genome shotgun (WGS) entry which is preliminary data.</text>
</comment>
<keyword evidence="4" id="KW-1185">Reference proteome</keyword>
<name>A0ABQ0HXB2_GORRU</name>
<feature type="region of interest" description="Disordered" evidence="1">
    <location>
        <begin position="1"/>
        <end position="24"/>
    </location>
</feature>
<evidence type="ECO:0000256" key="2">
    <source>
        <dbReference type="SAM" id="Phobius"/>
    </source>
</evidence>
<keyword evidence="2" id="KW-1133">Transmembrane helix</keyword>
<feature type="transmembrane region" description="Helical" evidence="2">
    <location>
        <begin position="303"/>
        <end position="322"/>
    </location>
</feature>
<dbReference type="EMBL" id="BAHB01000083">
    <property type="protein sequence ID" value="GAB86879.1"/>
    <property type="molecule type" value="Genomic_DNA"/>
</dbReference>